<dbReference type="Pfam" id="PF00756">
    <property type="entry name" value="Esterase"/>
    <property type="match status" value="1"/>
</dbReference>
<dbReference type="Proteomes" id="UP001183615">
    <property type="component" value="Unassembled WGS sequence"/>
</dbReference>
<dbReference type="EMBL" id="JAVREV010000002">
    <property type="protein sequence ID" value="MDT0441621.1"/>
    <property type="molecule type" value="Genomic_DNA"/>
</dbReference>
<dbReference type="GO" id="GO:0016787">
    <property type="term" value="F:hydrolase activity"/>
    <property type="evidence" value="ECO:0007669"/>
    <property type="project" value="UniProtKB-KW"/>
</dbReference>
<evidence type="ECO:0000256" key="1">
    <source>
        <dbReference type="SAM" id="SignalP"/>
    </source>
</evidence>
<gene>
    <name evidence="2" type="ORF">RM779_03260</name>
</gene>
<dbReference type="PANTHER" id="PTHR48098:SF1">
    <property type="entry name" value="DIACYLGLYCEROL ACYLTRANSFERASE_MYCOLYLTRANSFERASE AG85A"/>
    <property type="match status" value="1"/>
</dbReference>
<dbReference type="InterPro" id="IPR050583">
    <property type="entry name" value="Mycobacterial_A85_antigen"/>
</dbReference>
<dbReference type="PANTHER" id="PTHR48098">
    <property type="entry name" value="ENTEROCHELIN ESTERASE-RELATED"/>
    <property type="match status" value="1"/>
</dbReference>
<dbReference type="RefSeq" id="WP_311615575.1">
    <property type="nucleotide sequence ID" value="NZ_JAVREV010000002.1"/>
</dbReference>
<evidence type="ECO:0000313" key="2">
    <source>
        <dbReference type="EMBL" id="MDT0441621.1"/>
    </source>
</evidence>
<protein>
    <submittedName>
        <fullName evidence="2">Alpha/beta hydrolase family protein</fullName>
    </submittedName>
</protein>
<dbReference type="Gene3D" id="3.40.50.1820">
    <property type="entry name" value="alpha/beta hydrolase"/>
    <property type="match status" value="1"/>
</dbReference>
<keyword evidence="2" id="KW-0378">Hydrolase</keyword>
<name>A0ABU2RXY5_9ACTN</name>
<organism evidence="2 3">
    <name type="scientific">Streptomyces johnsoniae</name>
    <dbReference type="NCBI Taxonomy" id="3075532"/>
    <lineage>
        <taxon>Bacteria</taxon>
        <taxon>Bacillati</taxon>
        <taxon>Actinomycetota</taxon>
        <taxon>Actinomycetes</taxon>
        <taxon>Kitasatosporales</taxon>
        <taxon>Streptomycetaceae</taxon>
        <taxon>Streptomyces</taxon>
    </lineage>
</organism>
<reference evidence="3" key="1">
    <citation type="submission" date="2023-07" db="EMBL/GenBank/DDBJ databases">
        <title>30 novel species of actinomycetes from the DSMZ collection.</title>
        <authorList>
            <person name="Nouioui I."/>
        </authorList>
    </citation>
    <scope>NUCLEOTIDE SEQUENCE [LARGE SCALE GENOMIC DNA]</scope>
    <source>
        <strain evidence="3">DSM 41886</strain>
    </source>
</reference>
<sequence length="318" mass="34367">MRRRALLAAGLPAAAAALLAGGPAAARPGGATVIGAERVGERLLDLTLDSPALGFPAQVRLLTPDGWWERGTRRRWPVLYVLHGGFEPSTYRMWTLETDIQEIQELRDVLVVMPEAGRIGFYTDWWNGGAGGPPAWETFHLDELRPLLERDYGAGRARAAAGLSMGGFGAVSYAARRPGMFRAAASFSGPVHLLHPDFVESAWPQLEEGHGGSLAALWGDPREQDDVWRAHDPFALAPRLRHTAVFLSSGDGHPGALDPDSPFDPAEVVIRTLNRSLHARLRALGVPVTADFHPGTHHPAYGERGLHTALPLLLGGLR</sequence>
<keyword evidence="3" id="KW-1185">Reference proteome</keyword>
<proteinExistence type="predicted"/>
<evidence type="ECO:0000313" key="3">
    <source>
        <dbReference type="Proteomes" id="UP001183615"/>
    </source>
</evidence>
<dbReference type="SUPFAM" id="SSF53474">
    <property type="entry name" value="alpha/beta-Hydrolases"/>
    <property type="match status" value="1"/>
</dbReference>
<dbReference type="InterPro" id="IPR000801">
    <property type="entry name" value="Esterase-like"/>
</dbReference>
<accession>A0ABU2RXY5</accession>
<feature type="chain" id="PRO_5046078866" evidence="1">
    <location>
        <begin position="27"/>
        <end position="318"/>
    </location>
</feature>
<comment type="caution">
    <text evidence="2">The sequence shown here is derived from an EMBL/GenBank/DDBJ whole genome shotgun (WGS) entry which is preliminary data.</text>
</comment>
<keyword evidence="1" id="KW-0732">Signal</keyword>
<feature type="signal peptide" evidence="1">
    <location>
        <begin position="1"/>
        <end position="26"/>
    </location>
</feature>
<dbReference type="InterPro" id="IPR029058">
    <property type="entry name" value="AB_hydrolase_fold"/>
</dbReference>